<comment type="caution">
    <text evidence="5">The sequence shown here is derived from an EMBL/GenBank/DDBJ whole genome shotgun (WGS) entry which is preliminary data.</text>
</comment>
<keyword evidence="3" id="KW-0378">Hydrolase</keyword>
<dbReference type="Pfam" id="PF13245">
    <property type="entry name" value="AAA_19"/>
    <property type="match status" value="1"/>
</dbReference>
<reference evidence="5 6" key="1">
    <citation type="submission" date="2018-07" db="EMBL/GenBank/DDBJ databases">
        <title>Lottiidibacillus patelloidae gen. nov., sp. nov., isolated from the intestinal tract of a marine limpet and the reclassification of B. taeanensis BH030017T, B. algicola KMM 3737T and B. hwajinpoensis SW-72T as genus Lottiidibacillus.</title>
        <authorList>
            <person name="Liu R."/>
            <person name="Huang Z."/>
        </authorList>
    </citation>
    <scope>NUCLEOTIDE SEQUENCE [LARGE SCALE GENOMIC DNA]</scope>
    <source>
        <strain evidence="5 6">BH030017</strain>
    </source>
</reference>
<dbReference type="GO" id="GO:0017116">
    <property type="term" value="F:single-stranded DNA helicase activity"/>
    <property type="evidence" value="ECO:0007669"/>
    <property type="project" value="TreeGrafter"/>
</dbReference>
<dbReference type="InterPro" id="IPR003593">
    <property type="entry name" value="AAA+_ATPase"/>
</dbReference>
<accession>A0A366Y221</accession>
<keyword evidence="1 3" id="KW-0547">Nucleotide-binding</keyword>
<comment type="similarity">
    <text evidence="3">Belongs to the RecD family. RecD2 subfamily.</text>
</comment>
<dbReference type="GO" id="GO:0003677">
    <property type="term" value="F:DNA binding"/>
    <property type="evidence" value="ECO:0007669"/>
    <property type="project" value="UniProtKB-UniRule"/>
</dbReference>
<keyword evidence="6" id="KW-1185">Reference proteome</keyword>
<dbReference type="InterPro" id="IPR029493">
    <property type="entry name" value="RecD2-like_HHH"/>
</dbReference>
<evidence type="ECO:0000256" key="2">
    <source>
        <dbReference type="ARBA" id="ARBA00022840"/>
    </source>
</evidence>
<feature type="domain" description="AAA+ ATPase" evidence="4">
    <location>
        <begin position="355"/>
        <end position="515"/>
    </location>
</feature>
<dbReference type="Gene3D" id="1.10.10.2220">
    <property type="match status" value="1"/>
</dbReference>
<dbReference type="PANTHER" id="PTHR43788">
    <property type="entry name" value="DNA2/NAM7 HELICASE FAMILY MEMBER"/>
    <property type="match status" value="1"/>
</dbReference>
<dbReference type="Proteomes" id="UP000253314">
    <property type="component" value="Unassembled WGS sequence"/>
</dbReference>
<evidence type="ECO:0000256" key="1">
    <source>
        <dbReference type="ARBA" id="ARBA00022741"/>
    </source>
</evidence>
<dbReference type="OrthoDB" id="9803432at2"/>
<keyword evidence="3" id="KW-0413">Isomerase</keyword>
<dbReference type="Gene3D" id="2.30.30.940">
    <property type="match status" value="1"/>
</dbReference>
<dbReference type="Pfam" id="PF18335">
    <property type="entry name" value="SH3_13"/>
    <property type="match status" value="1"/>
</dbReference>
<dbReference type="InterPro" id="IPR041451">
    <property type="entry name" value="RecD2_SH13"/>
</dbReference>
<dbReference type="CDD" id="cd17933">
    <property type="entry name" value="DEXSc_RecD-like"/>
    <property type="match status" value="1"/>
</dbReference>
<evidence type="ECO:0000313" key="5">
    <source>
        <dbReference type="EMBL" id="RBW70444.1"/>
    </source>
</evidence>
<comment type="function">
    <text evidence="3">DNA-dependent ATPase and ATP-dependent 5'-3' DNA helicase. Has no activity on blunt DNA or DNA with 3'-overhangs, requires at least 10 bases of 5'-ssDNA for helicase activity.</text>
</comment>
<evidence type="ECO:0000256" key="3">
    <source>
        <dbReference type="HAMAP-Rule" id="MF_01488"/>
    </source>
</evidence>
<dbReference type="SUPFAM" id="SSF52540">
    <property type="entry name" value="P-loop containing nucleoside triphosphate hydrolases"/>
    <property type="match status" value="1"/>
</dbReference>
<dbReference type="InterPro" id="IPR027785">
    <property type="entry name" value="UvrD-like_helicase_C"/>
</dbReference>
<dbReference type="GO" id="GO:0005524">
    <property type="term" value="F:ATP binding"/>
    <property type="evidence" value="ECO:0007669"/>
    <property type="project" value="UniProtKB-UniRule"/>
</dbReference>
<feature type="binding site" evidence="3">
    <location>
        <begin position="366"/>
        <end position="370"/>
    </location>
    <ligand>
        <name>ATP</name>
        <dbReference type="ChEBI" id="CHEBI:30616"/>
    </ligand>
</feature>
<dbReference type="InterPro" id="IPR050534">
    <property type="entry name" value="Coronavir_polyprotein_1ab"/>
</dbReference>
<protein>
    <recommendedName>
        <fullName evidence="3">ATP-dependent RecD2 DNA helicase</fullName>
        <ecNumber evidence="3">5.6.2.3</ecNumber>
    </recommendedName>
    <alternativeName>
        <fullName evidence="3">DNA 5'-3' helicase subunit RecD2</fullName>
    </alternativeName>
</protein>
<dbReference type="EMBL" id="QOCW01000004">
    <property type="protein sequence ID" value="RBW70444.1"/>
    <property type="molecule type" value="Genomic_DNA"/>
</dbReference>
<comment type="catalytic activity">
    <reaction evidence="3">
        <text>ATP + H2O = ADP + phosphate + H(+)</text>
        <dbReference type="Rhea" id="RHEA:13065"/>
        <dbReference type="ChEBI" id="CHEBI:15377"/>
        <dbReference type="ChEBI" id="CHEBI:15378"/>
        <dbReference type="ChEBI" id="CHEBI:30616"/>
        <dbReference type="ChEBI" id="CHEBI:43474"/>
        <dbReference type="ChEBI" id="CHEBI:456216"/>
        <dbReference type="EC" id="5.6.2.3"/>
    </reaction>
</comment>
<dbReference type="GO" id="GO:0016887">
    <property type="term" value="F:ATP hydrolysis activity"/>
    <property type="evidence" value="ECO:0007669"/>
    <property type="project" value="RHEA"/>
</dbReference>
<dbReference type="InterPro" id="IPR027417">
    <property type="entry name" value="P-loop_NTPase"/>
</dbReference>
<dbReference type="AlphaFoldDB" id="A0A366Y221"/>
<dbReference type="GO" id="GO:0006310">
    <property type="term" value="P:DNA recombination"/>
    <property type="evidence" value="ECO:0007669"/>
    <property type="project" value="InterPro"/>
</dbReference>
<dbReference type="CDD" id="cd18809">
    <property type="entry name" value="SF1_C_RecD"/>
    <property type="match status" value="1"/>
</dbReference>
<keyword evidence="3" id="KW-0238">DNA-binding</keyword>
<gene>
    <name evidence="3" type="primary">recD2</name>
    <name evidence="5" type="ORF">DS031_05295</name>
</gene>
<proteinExistence type="inferred from homology"/>
<dbReference type="HAMAP" id="MF_01488">
    <property type="entry name" value="RecD2"/>
    <property type="match status" value="1"/>
</dbReference>
<dbReference type="InterPro" id="IPR055446">
    <property type="entry name" value="RecD2_N_OB"/>
</dbReference>
<dbReference type="Gene3D" id="3.40.50.300">
    <property type="entry name" value="P-loop containing nucleotide triphosphate hydrolases"/>
    <property type="match status" value="2"/>
</dbReference>
<evidence type="ECO:0000259" key="4">
    <source>
        <dbReference type="SMART" id="SM00382"/>
    </source>
</evidence>
<dbReference type="EC" id="5.6.2.3" evidence="3"/>
<dbReference type="GO" id="GO:0009338">
    <property type="term" value="C:exodeoxyribonuclease V complex"/>
    <property type="evidence" value="ECO:0007669"/>
    <property type="project" value="TreeGrafter"/>
</dbReference>
<dbReference type="Pfam" id="PF13538">
    <property type="entry name" value="UvrD_C_2"/>
    <property type="match status" value="1"/>
</dbReference>
<evidence type="ECO:0000313" key="6">
    <source>
        <dbReference type="Proteomes" id="UP000253314"/>
    </source>
</evidence>
<keyword evidence="2 3" id="KW-0067">ATP-binding</keyword>
<sequence>MDQQQLDFYKEEERFIKGILLHYIFYNEENFYTVAKIKIKETTENYDGKEITITGSLPLLYEQETYTFYGDFIDHPRFGNQYHVRKHKRELPQTKHGIVQYLSGDLFSGIGKKTAEHIVDALGERAISKILNNPAVLEKVPKLSEEKAQTLYQTLKEHEGLERVMIALSDYGFGPQLSMKIYKAYKQETIEVIRNNPYQLIHDVEGIGFKRADELGKTFGISGKHPERIRAGCLYWLSDKSVQEGHAFLQYETYISGVQELLDDGRKIDEQEISRELIGLYQEEKIILDKERIYLPSLYFSEKGLVTNIEKLMGNTDVKEHFSEAQFYEKLEEIEKQFNMQYGESQKRAIHTALTSPVMILTGGPGTGKTTVIKGIVEIYAKLHDLSLNRRDYSKDNPFPIVLAAPTGRAAKRMSESTALPAVTIHRLLGWKGEGFEHDEDHPISGKLLIVDEVSMVDLWLAHQLFKCLPKGMQVILVGDEDQLPSVGPGQVLKDLLDSAVIPTVRLTDIYRQAEGSSIIQLAHHIKNGELPDDLQKPTHDRRFFPCTQEQIGDAVEQICKNAIGKGYTANEIQVLAPMYRGNAGVEKLNRMLQELFNPKKETTRELQFGDLFYRVGDKVLQLVNDTENNVFNGDIGQIVAVFYAKENTEKEDQLVVSFDGIEVVYGRNKFNQLTHAYCCSIHKSQGSEFPIVILPIVKGYFRMLRRNLIYTAITRSKEFLLLCGEEAAIKMAVEKYEQEERNSMLKTKLQERLMEIVSTDDSFLDT</sequence>
<dbReference type="Pfam" id="PF14490">
    <property type="entry name" value="HHH_RecD2"/>
    <property type="match status" value="1"/>
</dbReference>
<dbReference type="PANTHER" id="PTHR43788:SF6">
    <property type="entry name" value="DNA HELICASE B"/>
    <property type="match status" value="1"/>
</dbReference>
<name>A0A366Y221_9BACI</name>
<dbReference type="GO" id="GO:0043139">
    <property type="term" value="F:5'-3' DNA helicase activity"/>
    <property type="evidence" value="ECO:0007669"/>
    <property type="project" value="UniProtKB-UniRule"/>
</dbReference>
<keyword evidence="3 5" id="KW-0347">Helicase</keyword>
<dbReference type="InterPro" id="IPR006345">
    <property type="entry name" value="RecD2"/>
</dbReference>
<dbReference type="NCBIfam" id="TIGR01448">
    <property type="entry name" value="recD_rel"/>
    <property type="match status" value="1"/>
</dbReference>
<organism evidence="5 6">
    <name type="scientific">Bacillus taeanensis</name>
    <dbReference type="NCBI Taxonomy" id="273032"/>
    <lineage>
        <taxon>Bacteria</taxon>
        <taxon>Bacillati</taxon>
        <taxon>Bacillota</taxon>
        <taxon>Bacilli</taxon>
        <taxon>Bacillales</taxon>
        <taxon>Bacillaceae</taxon>
        <taxon>Bacillus</taxon>
    </lineage>
</organism>
<dbReference type="RefSeq" id="WP_113804894.1">
    <property type="nucleotide sequence ID" value="NZ_QOCW01000004.1"/>
</dbReference>
<dbReference type="Pfam" id="PF23139">
    <property type="entry name" value="OB_YrrC"/>
    <property type="match status" value="1"/>
</dbReference>
<dbReference type="SMART" id="SM00382">
    <property type="entry name" value="AAA"/>
    <property type="match status" value="1"/>
</dbReference>